<dbReference type="AlphaFoldDB" id="A0A8R1WQ28"/>
<evidence type="ECO:0000313" key="2">
    <source>
        <dbReference type="Proteomes" id="UP000005204"/>
    </source>
</evidence>
<sequence length="119" mass="13703">MGEPMPPPSVKTYSNYLEYVQGLPCVVSRHMPHRVVYIEEESVSYIQAISSTQSRYCAFLIFFRFTVNYLGSKDLSVHHTDGTSLPLHSWNALMQLCTLQSWCIEREQMSPPRFGKEVP</sequence>
<reference evidence="2" key="1">
    <citation type="journal article" date="2008" name="Insect Biochem. Mol. Biol.">
        <title>The genome of a lepidopteran model insect, the silkworm Bombyx mori.</title>
        <authorList>
            <consortium name="International Silkworm Genome Consortium"/>
        </authorList>
    </citation>
    <scope>NUCLEOTIDE SEQUENCE [LARGE SCALE GENOMIC DNA]</scope>
    <source>
        <strain evidence="2">p50T</strain>
    </source>
</reference>
<dbReference type="Proteomes" id="UP000005204">
    <property type="component" value="Unassembled WGS sequence"/>
</dbReference>
<protein>
    <submittedName>
        <fullName evidence="1">Uncharacterized protein</fullName>
    </submittedName>
</protein>
<reference evidence="1" key="2">
    <citation type="submission" date="2022-06" db="UniProtKB">
        <authorList>
            <consortium name="EnsemblMetazoa"/>
        </authorList>
    </citation>
    <scope>IDENTIFICATION</scope>
    <source>
        <strain evidence="1">p50T (Dazao)</strain>
    </source>
</reference>
<accession>A0A8R1WQ28</accession>
<dbReference type="EnsemblMetazoa" id="XM_004930317.4">
    <property type="protein sequence ID" value="XP_004930374.1"/>
    <property type="gene ID" value="LOC101742701"/>
</dbReference>
<name>A0A8R1WQ28_BOMMO</name>
<dbReference type="OrthoDB" id="10586552at2759"/>
<organism evidence="1 2">
    <name type="scientific">Bombyx mori</name>
    <name type="common">Silk moth</name>
    <dbReference type="NCBI Taxonomy" id="7091"/>
    <lineage>
        <taxon>Eukaryota</taxon>
        <taxon>Metazoa</taxon>
        <taxon>Ecdysozoa</taxon>
        <taxon>Arthropoda</taxon>
        <taxon>Hexapoda</taxon>
        <taxon>Insecta</taxon>
        <taxon>Pterygota</taxon>
        <taxon>Neoptera</taxon>
        <taxon>Endopterygota</taxon>
        <taxon>Lepidoptera</taxon>
        <taxon>Glossata</taxon>
        <taxon>Ditrysia</taxon>
        <taxon>Bombycoidea</taxon>
        <taxon>Bombycidae</taxon>
        <taxon>Bombycinae</taxon>
        <taxon>Bombyx</taxon>
    </lineage>
</organism>
<proteinExistence type="predicted"/>
<keyword evidence="2" id="KW-1185">Reference proteome</keyword>
<evidence type="ECO:0000313" key="1">
    <source>
        <dbReference type="EnsemblMetazoa" id="XP_004930374.1"/>
    </source>
</evidence>